<dbReference type="InterPro" id="IPR025756">
    <property type="entry name" value="Myb_CC_LHEQLE"/>
</dbReference>
<feature type="compositionally biased region" description="Polar residues" evidence="4">
    <location>
        <begin position="269"/>
        <end position="279"/>
    </location>
</feature>
<dbReference type="GO" id="GO:0003677">
    <property type="term" value="F:DNA binding"/>
    <property type="evidence" value="ECO:0007669"/>
    <property type="project" value="InterPro"/>
</dbReference>
<feature type="compositionally biased region" description="Low complexity" evidence="4">
    <location>
        <begin position="25"/>
        <end position="41"/>
    </location>
</feature>
<dbReference type="Gene3D" id="1.10.10.60">
    <property type="entry name" value="Homeodomain-like"/>
    <property type="match status" value="1"/>
</dbReference>
<dbReference type="InterPro" id="IPR009057">
    <property type="entry name" value="Homeodomain-like_sf"/>
</dbReference>
<organism evidence="6 7">
    <name type="scientific">Marchantia polymorpha</name>
    <name type="common">Common liverwort</name>
    <name type="synonym">Marchantia aquatica</name>
    <dbReference type="NCBI Taxonomy" id="3197"/>
    <lineage>
        <taxon>Eukaryota</taxon>
        <taxon>Viridiplantae</taxon>
        <taxon>Streptophyta</taxon>
        <taxon>Embryophyta</taxon>
        <taxon>Marchantiophyta</taxon>
        <taxon>Marchantiopsida</taxon>
        <taxon>Marchantiidae</taxon>
        <taxon>Marchantiales</taxon>
        <taxon>Marchantiaceae</taxon>
        <taxon>Marchantia</taxon>
    </lineage>
</organism>
<evidence type="ECO:0000313" key="7">
    <source>
        <dbReference type="Proteomes" id="UP000244005"/>
    </source>
</evidence>
<dbReference type="PANTHER" id="PTHR31499">
    <property type="entry name" value="MYB FAMILY TRANSCRIPTION FACTOR PHL11"/>
    <property type="match status" value="1"/>
</dbReference>
<dbReference type="Gramene" id="Mp4g07330.2">
    <property type="protein sequence ID" value="Mp4g07330.2.cds"/>
    <property type="gene ID" value="Mp4g07330"/>
</dbReference>
<evidence type="ECO:0000256" key="2">
    <source>
        <dbReference type="ARBA" id="ARBA00023163"/>
    </source>
</evidence>
<dbReference type="EMBL" id="KZ772787">
    <property type="protein sequence ID" value="PTQ31132.1"/>
    <property type="molecule type" value="Genomic_DNA"/>
</dbReference>
<feature type="compositionally biased region" description="Polar residues" evidence="4">
    <location>
        <begin position="342"/>
        <end position="354"/>
    </location>
</feature>
<dbReference type="Pfam" id="PF14379">
    <property type="entry name" value="Myb_CC_LHEQLE"/>
    <property type="match status" value="1"/>
</dbReference>
<reference evidence="7" key="1">
    <citation type="journal article" date="2017" name="Cell">
        <title>Insights into land plant evolution garnered from the Marchantia polymorpha genome.</title>
        <authorList>
            <person name="Bowman J.L."/>
            <person name="Kohchi T."/>
            <person name="Yamato K.T."/>
            <person name="Jenkins J."/>
            <person name="Shu S."/>
            <person name="Ishizaki K."/>
            <person name="Yamaoka S."/>
            <person name="Nishihama R."/>
            <person name="Nakamura Y."/>
            <person name="Berger F."/>
            <person name="Adam C."/>
            <person name="Aki S.S."/>
            <person name="Althoff F."/>
            <person name="Araki T."/>
            <person name="Arteaga-Vazquez M.A."/>
            <person name="Balasubrmanian S."/>
            <person name="Barry K."/>
            <person name="Bauer D."/>
            <person name="Boehm C.R."/>
            <person name="Briginshaw L."/>
            <person name="Caballero-Perez J."/>
            <person name="Catarino B."/>
            <person name="Chen F."/>
            <person name="Chiyoda S."/>
            <person name="Chovatia M."/>
            <person name="Davies K.M."/>
            <person name="Delmans M."/>
            <person name="Demura T."/>
            <person name="Dierschke T."/>
            <person name="Dolan L."/>
            <person name="Dorantes-Acosta A.E."/>
            <person name="Eklund D.M."/>
            <person name="Florent S.N."/>
            <person name="Flores-Sandoval E."/>
            <person name="Fujiyama A."/>
            <person name="Fukuzawa H."/>
            <person name="Galik B."/>
            <person name="Grimanelli D."/>
            <person name="Grimwood J."/>
            <person name="Grossniklaus U."/>
            <person name="Hamada T."/>
            <person name="Haseloff J."/>
            <person name="Hetherington A.J."/>
            <person name="Higo A."/>
            <person name="Hirakawa Y."/>
            <person name="Hundley H.N."/>
            <person name="Ikeda Y."/>
            <person name="Inoue K."/>
            <person name="Inoue S.I."/>
            <person name="Ishida S."/>
            <person name="Jia Q."/>
            <person name="Kakita M."/>
            <person name="Kanazawa T."/>
            <person name="Kawai Y."/>
            <person name="Kawashima T."/>
            <person name="Kennedy M."/>
            <person name="Kinose K."/>
            <person name="Kinoshita T."/>
            <person name="Kohara Y."/>
            <person name="Koide E."/>
            <person name="Komatsu K."/>
            <person name="Kopischke S."/>
            <person name="Kubo M."/>
            <person name="Kyozuka J."/>
            <person name="Lagercrantz U."/>
            <person name="Lin S.S."/>
            <person name="Lindquist E."/>
            <person name="Lipzen A.M."/>
            <person name="Lu C.W."/>
            <person name="De Luna E."/>
            <person name="Martienssen R.A."/>
            <person name="Minamino N."/>
            <person name="Mizutani M."/>
            <person name="Mizutani M."/>
            <person name="Mochizuki N."/>
            <person name="Monte I."/>
            <person name="Mosher R."/>
            <person name="Nagasaki H."/>
            <person name="Nakagami H."/>
            <person name="Naramoto S."/>
            <person name="Nishitani K."/>
            <person name="Ohtani M."/>
            <person name="Okamoto T."/>
            <person name="Okumura M."/>
            <person name="Phillips J."/>
            <person name="Pollak B."/>
            <person name="Reinders A."/>
            <person name="Rovekamp M."/>
            <person name="Sano R."/>
            <person name="Sawa S."/>
            <person name="Schmid M.W."/>
            <person name="Shirakawa M."/>
            <person name="Solano R."/>
            <person name="Spunde A."/>
            <person name="Suetsugu N."/>
            <person name="Sugano S."/>
            <person name="Sugiyama A."/>
            <person name="Sun R."/>
            <person name="Suzuki Y."/>
            <person name="Takenaka M."/>
            <person name="Takezawa D."/>
            <person name="Tomogane H."/>
            <person name="Tsuzuki M."/>
            <person name="Ueda T."/>
            <person name="Umeda M."/>
            <person name="Ward J.M."/>
            <person name="Watanabe Y."/>
            <person name="Yazaki K."/>
            <person name="Yokoyama R."/>
            <person name="Yoshitake Y."/>
            <person name="Yotsui I."/>
            <person name="Zachgo S."/>
            <person name="Schmutz J."/>
        </authorList>
    </citation>
    <scope>NUCLEOTIDE SEQUENCE [LARGE SCALE GENOMIC DNA]</scope>
    <source>
        <strain evidence="7">Tak-1</strain>
    </source>
</reference>
<accession>A0A2R6WBA3</accession>
<sequence length="492" mass="51924">MYAAKKFSTSSLVPQRPGQVPDPRGSNAAGGSTNSGGSPVASGGGGGGSAAKQRLRWTPELHERFVDAVTQLGGADRATPKGVLRVMGVQGLTIYHVKSHLQKYRLAKYIPESMSDGGKSEKKKNPADIIPSLDATSGIQITEALRMQMEVQKRLHEQLEVQRHLQLRIEAQGKYLQKIIEEQQRHGGLLNGRAVPSEPGSATYPVPLAEMAPGQTPAGGVKYDSTSVSLPEGPGTSKPSTESLAPGSSVQATTEAPALETSGPVDQASGLTSQPQETAQFLGYSSADKSGGQIAQPPQKRIRLDESSVQSQPQSEAANNLSGQAASFPSADSMSVEGVSTPFHSNSQNYNPSAQEFAPLSAFQSSTGGSFPQQSSTQQSENVQGRAQYQTGFQQQSMQPIDSSVGLVAPPQHSPRPQPPSQPQLSSTPIRSQSPMRQEARVFSSSGVDNLEESDNGGVPRKPQFGANSLDVGGGQGRNLPSSQTGVYEQWD</sequence>
<keyword evidence="2" id="KW-0804">Transcription</keyword>
<feature type="compositionally biased region" description="Pro residues" evidence="4">
    <location>
        <begin position="412"/>
        <end position="422"/>
    </location>
</feature>
<dbReference type="InterPro" id="IPR006447">
    <property type="entry name" value="Myb_dom_plants"/>
</dbReference>
<keyword evidence="1" id="KW-0805">Transcription regulation</keyword>
<dbReference type="Proteomes" id="UP000244005">
    <property type="component" value="Unassembled WGS sequence"/>
</dbReference>
<dbReference type="EMBL" id="KZ772787">
    <property type="protein sequence ID" value="PTQ31131.1"/>
    <property type="molecule type" value="Genomic_DNA"/>
</dbReference>
<evidence type="ECO:0000313" key="6">
    <source>
        <dbReference type="EMBL" id="PTQ31132.1"/>
    </source>
</evidence>
<dbReference type="PROSITE" id="PS51294">
    <property type="entry name" value="HTH_MYB"/>
    <property type="match status" value="1"/>
</dbReference>
<name>A0A2R6WBA3_MARPO</name>
<evidence type="ECO:0000259" key="5">
    <source>
        <dbReference type="PROSITE" id="PS51294"/>
    </source>
</evidence>
<dbReference type="SUPFAM" id="SSF46689">
    <property type="entry name" value="Homeodomain-like"/>
    <property type="match status" value="1"/>
</dbReference>
<evidence type="ECO:0000256" key="1">
    <source>
        <dbReference type="ARBA" id="ARBA00023015"/>
    </source>
</evidence>
<keyword evidence="7" id="KW-1185">Reference proteome</keyword>
<feature type="compositionally biased region" description="Polar residues" evidence="4">
    <location>
        <begin position="362"/>
        <end position="402"/>
    </location>
</feature>
<dbReference type="InterPro" id="IPR001005">
    <property type="entry name" value="SANT/Myb"/>
</dbReference>
<feature type="compositionally biased region" description="Polar residues" evidence="4">
    <location>
        <begin position="479"/>
        <end position="492"/>
    </location>
</feature>
<feature type="region of interest" description="Disordered" evidence="4">
    <location>
        <begin position="190"/>
        <end position="492"/>
    </location>
</feature>
<dbReference type="GO" id="GO:0003700">
    <property type="term" value="F:DNA-binding transcription factor activity"/>
    <property type="evidence" value="ECO:0007669"/>
    <property type="project" value="InterPro"/>
</dbReference>
<dbReference type="InterPro" id="IPR046955">
    <property type="entry name" value="PHR1-like"/>
</dbReference>
<feature type="compositionally biased region" description="Polar residues" evidence="4">
    <location>
        <begin position="307"/>
        <end position="333"/>
    </location>
</feature>
<dbReference type="AlphaFoldDB" id="A0A2R6WBA3"/>
<evidence type="ECO:0000256" key="3">
    <source>
        <dbReference type="ARBA" id="ARBA00023242"/>
    </source>
</evidence>
<dbReference type="OrthoDB" id="551907at2759"/>
<dbReference type="PANTHER" id="PTHR31499:SF79">
    <property type="entry name" value="HTH MYB-TYPE DOMAIN-CONTAINING PROTEIN"/>
    <property type="match status" value="1"/>
</dbReference>
<feature type="compositionally biased region" description="Polar residues" evidence="4">
    <location>
        <begin position="237"/>
        <end position="254"/>
    </location>
</feature>
<dbReference type="Pfam" id="PF00249">
    <property type="entry name" value="Myb_DNA-binding"/>
    <property type="match status" value="1"/>
</dbReference>
<gene>
    <name evidence="6" type="ORF">MARPO_0115s0048</name>
</gene>
<proteinExistence type="predicted"/>
<protein>
    <recommendedName>
        <fullName evidence="5">HTH myb-type domain-containing protein</fullName>
    </recommendedName>
</protein>
<evidence type="ECO:0000256" key="4">
    <source>
        <dbReference type="SAM" id="MobiDB-lite"/>
    </source>
</evidence>
<dbReference type="FunFam" id="1.10.10.60:FF:000002">
    <property type="entry name" value="Myb family transcription factor"/>
    <property type="match status" value="1"/>
</dbReference>
<keyword evidence="3" id="KW-0539">Nucleus</keyword>
<dbReference type="NCBIfam" id="TIGR01557">
    <property type="entry name" value="myb_SHAQKYF"/>
    <property type="match status" value="1"/>
</dbReference>
<dbReference type="InterPro" id="IPR017930">
    <property type="entry name" value="Myb_dom"/>
</dbReference>
<feature type="region of interest" description="Disordered" evidence="4">
    <location>
        <begin position="1"/>
        <end position="53"/>
    </location>
</feature>
<feature type="domain" description="HTH myb-type" evidence="5">
    <location>
        <begin position="49"/>
        <end position="109"/>
    </location>
</feature>
<dbReference type="Gramene" id="Mp4g07330.1">
    <property type="protein sequence ID" value="Mp4g07330.1.cds"/>
    <property type="gene ID" value="Mp4g07330"/>
</dbReference>
<reference evidence="6" key="2">
    <citation type="submission" date="2017-12" db="EMBL/GenBank/DDBJ databases">
        <title>WGS assembly of Marchantia polymorpha.</title>
        <authorList>
            <person name="Bowman J.L."/>
            <person name="Kohchi T."/>
            <person name="Yamato K.T."/>
            <person name="Jenkins J."/>
            <person name="Shu S."/>
            <person name="Ishizaki K."/>
            <person name="Yamaoka S."/>
            <person name="Nishihama R."/>
            <person name="Nakamura Y."/>
            <person name="Berger F."/>
            <person name="Adam C."/>
            <person name="Aki S.S."/>
            <person name="Althoff F."/>
            <person name="Araki T."/>
            <person name="Arteaga-Vazquez M.A."/>
            <person name="Balasubrmanian S."/>
            <person name="Bauer D."/>
            <person name="Boehm C.R."/>
            <person name="Briginshaw L."/>
            <person name="Caballero-Perez J."/>
            <person name="Catarino B."/>
            <person name="Chen F."/>
            <person name="Chiyoda S."/>
            <person name="Chovatia M."/>
            <person name="Davies K.M."/>
            <person name="Delmans M."/>
            <person name="Demura T."/>
            <person name="Dierschke T."/>
            <person name="Dolan L."/>
            <person name="Dorantes-Acosta A.E."/>
            <person name="Eklund D.M."/>
            <person name="Florent S.N."/>
            <person name="Flores-Sandoval E."/>
            <person name="Fujiyama A."/>
            <person name="Fukuzawa H."/>
            <person name="Galik B."/>
            <person name="Grimanelli D."/>
            <person name="Grimwood J."/>
            <person name="Grossniklaus U."/>
            <person name="Hamada T."/>
            <person name="Haseloff J."/>
            <person name="Hetherington A.J."/>
            <person name="Higo A."/>
            <person name="Hirakawa Y."/>
            <person name="Hundley H.N."/>
            <person name="Ikeda Y."/>
            <person name="Inoue K."/>
            <person name="Inoue S."/>
            <person name="Ishida S."/>
            <person name="Jia Q."/>
            <person name="Kakita M."/>
            <person name="Kanazawa T."/>
            <person name="Kawai Y."/>
            <person name="Kawashima T."/>
            <person name="Kennedy M."/>
            <person name="Kinose K."/>
            <person name="Kinoshita T."/>
            <person name="Kohara Y."/>
            <person name="Koide E."/>
            <person name="Komatsu K."/>
            <person name="Kopischke S."/>
            <person name="Kubo M."/>
            <person name="Kyozuka J."/>
            <person name="Lagercrantz U."/>
            <person name="Lin S.S."/>
            <person name="Lindquist E."/>
            <person name="Lipzen A.M."/>
            <person name="Lu C."/>
            <person name="Luna E.D."/>
            <person name="Martienssen R.A."/>
            <person name="Minamino N."/>
            <person name="Mizutani M."/>
            <person name="Mizutani M."/>
            <person name="Mochizuki N."/>
            <person name="Monte I."/>
            <person name="Mosher R."/>
            <person name="Nagasaki H."/>
            <person name="Nakagami H."/>
            <person name="Naramoto S."/>
            <person name="Nishitani K."/>
            <person name="Ohtani M."/>
            <person name="Okamoto T."/>
            <person name="Okumura M."/>
            <person name="Phillips J."/>
            <person name="Pollak B."/>
            <person name="Reinders A."/>
            <person name="Roevekamp M."/>
            <person name="Sano R."/>
            <person name="Sawa S."/>
            <person name="Schmid M.W."/>
            <person name="Shirakawa M."/>
            <person name="Solano R."/>
            <person name="Spunde A."/>
            <person name="Suetsugu N."/>
            <person name="Sugano S."/>
            <person name="Sugiyama A."/>
            <person name="Sun R."/>
            <person name="Suzuki Y."/>
            <person name="Takenaka M."/>
            <person name="Takezawa D."/>
            <person name="Tomogane H."/>
            <person name="Tsuzuki M."/>
            <person name="Ueda T."/>
            <person name="Umeda M."/>
            <person name="Ward J.M."/>
            <person name="Watanabe Y."/>
            <person name="Yazaki K."/>
            <person name="Yokoyama R."/>
            <person name="Yoshitake Y."/>
            <person name="Yotsui I."/>
            <person name="Zachgo S."/>
            <person name="Schmutz J."/>
        </authorList>
    </citation>
    <scope>NUCLEOTIDE SEQUENCE [LARGE SCALE GENOMIC DNA]</scope>
    <source>
        <strain evidence="6">Tak-1</strain>
    </source>
</reference>